<evidence type="ECO:0000259" key="13">
    <source>
        <dbReference type="Pfam" id="PF00082"/>
    </source>
</evidence>
<feature type="active site" description="Charge relay system" evidence="11">
    <location>
        <position position="44"/>
    </location>
</feature>
<dbReference type="Proteomes" id="UP001318040">
    <property type="component" value="Chromosome 70"/>
</dbReference>
<dbReference type="KEGG" id="pmrn:116957118"/>
<dbReference type="InterPro" id="IPR015500">
    <property type="entry name" value="Peptidase_S8_subtilisin-rel"/>
</dbReference>
<feature type="active site" description="Charge relay system" evidence="11">
    <location>
        <position position="303"/>
    </location>
</feature>
<dbReference type="GO" id="GO:0008240">
    <property type="term" value="F:tripeptidyl-peptidase activity"/>
    <property type="evidence" value="ECO:0007669"/>
    <property type="project" value="UniProtKB-EC"/>
</dbReference>
<gene>
    <name evidence="16" type="primary">TPP2</name>
</gene>
<accession>A0AAJ7UET4</accession>
<dbReference type="Gene3D" id="2.20.25.690">
    <property type="match status" value="1"/>
</dbReference>
<organism evidence="15 16">
    <name type="scientific">Petromyzon marinus</name>
    <name type="common">Sea lamprey</name>
    <dbReference type="NCBI Taxonomy" id="7757"/>
    <lineage>
        <taxon>Eukaryota</taxon>
        <taxon>Metazoa</taxon>
        <taxon>Chordata</taxon>
        <taxon>Craniata</taxon>
        <taxon>Vertebrata</taxon>
        <taxon>Cyclostomata</taxon>
        <taxon>Hyperoartia</taxon>
        <taxon>Petromyzontiformes</taxon>
        <taxon>Petromyzontidae</taxon>
        <taxon>Petromyzon</taxon>
    </lineage>
</organism>
<protein>
    <recommendedName>
        <fullName evidence="4">Tripeptidyl-peptidase 2</fullName>
        <ecNumber evidence="3">3.4.14.10</ecNumber>
    </recommendedName>
    <alternativeName>
        <fullName evidence="9">Tripeptidyl aminopeptidase</fullName>
    </alternativeName>
    <alternativeName>
        <fullName evidence="10">Tripeptidyl-peptidase II</fullName>
    </alternativeName>
</protein>
<dbReference type="InterPro" id="IPR048383">
    <property type="entry name" value="TPPII_Ig-like-1"/>
</dbReference>
<dbReference type="GO" id="GO:0005829">
    <property type="term" value="C:cytosol"/>
    <property type="evidence" value="ECO:0007669"/>
    <property type="project" value="TreeGrafter"/>
</dbReference>
<dbReference type="Gene3D" id="2.60.40.3170">
    <property type="match status" value="1"/>
</dbReference>
<dbReference type="Gene3D" id="6.10.250.3080">
    <property type="match status" value="1"/>
</dbReference>
<dbReference type="GO" id="GO:0004177">
    <property type="term" value="F:aminopeptidase activity"/>
    <property type="evidence" value="ECO:0007669"/>
    <property type="project" value="UniProtKB-KW"/>
</dbReference>
<evidence type="ECO:0000256" key="6">
    <source>
        <dbReference type="ARBA" id="ARBA00022670"/>
    </source>
</evidence>
<dbReference type="AlphaFoldDB" id="A0AAJ7UET4"/>
<keyword evidence="15" id="KW-1185">Reference proteome</keyword>
<dbReference type="PROSITE" id="PS00138">
    <property type="entry name" value="SUBTILASE_SER"/>
    <property type="match status" value="1"/>
</dbReference>
<dbReference type="EC" id="3.4.14.10" evidence="3"/>
<dbReference type="InterPro" id="IPR023828">
    <property type="entry name" value="Peptidase_S8_Ser-AS"/>
</dbReference>
<feature type="active site" description="Charge relay system" evidence="11">
    <location>
        <position position="488"/>
    </location>
</feature>
<dbReference type="InterPro" id="IPR034051">
    <property type="entry name" value="TPP_II_domain"/>
</dbReference>
<dbReference type="GO" id="GO:0006508">
    <property type="term" value="P:proteolysis"/>
    <property type="evidence" value="ECO:0007669"/>
    <property type="project" value="UniProtKB-KW"/>
</dbReference>
<keyword evidence="7 11" id="KW-0378">Hydrolase</keyword>
<evidence type="ECO:0000256" key="9">
    <source>
        <dbReference type="ARBA" id="ARBA00032232"/>
    </source>
</evidence>
<evidence type="ECO:0000256" key="8">
    <source>
        <dbReference type="ARBA" id="ARBA00022825"/>
    </source>
</evidence>
<comment type="catalytic activity">
    <reaction evidence="1">
        <text>Release of an N-terminal tripeptide from a polypeptide.</text>
        <dbReference type="EC" id="3.4.14.10"/>
    </reaction>
</comment>
<dbReference type="FunFam" id="3.40.50.200:FF:000003">
    <property type="entry name" value="Tripeptidyl peptidase 2"/>
    <property type="match status" value="1"/>
</dbReference>
<dbReference type="InterPro" id="IPR050131">
    <property type="entry name" value="Peptidase_S8_subtilisin-like"/>
</dbReference>
<keyword evidence="8 11" id="KW-0720">Serine protease</keyword>
<dbReference type="CDD" id="cd04857">
    <property type="entry name" value="Peptidases_S8_Tripeptidyl_Aminopeptidase_II"/>
    <property type="match status" value="1"/>
</dbReference>
<feature type="region of interest" description="Disordered" evidence="12">
    <location>
        <begin position="173"/>
        <end position="203"/>
    </location>
</feature>
<proteinExistence type="inferred from homology"/>
<evidence type="ECO:0000256" key="1">
    <source>
        <dbReference type="ARBA" id="ARBA00001910"/>
    </source>
</evidence>
<dbReference type="SUPFAM" id="SSF52743">
    <property type="entry name" value="Subtilisin-like"/>
    <property type="match status" value="1"/>
</dbReference>
<evidence type="ECO:0000256" key="12">
    <source>
        <dbReference type="SAM" id="MobiDB-lite"/>
    </source>
</evidence>
<evidence type="ECO:0000256" key="7">
    <source>
        <dbReference type="ARBA" id="ARBA00022801"/>
    </source>
</evidence>
<dbReference type="InterPro" id="IPR036852">
    <property type="entry name" value="Peptidase_S8/S53_dom_sf"/>
</dbReference>
<dbReference type="PANTHER" id="PTHR43806:SF14">
    <property type="entry name" value="TRIPEPTIDYL-PEPTIDASE 2"/>
    <property type="match status" value="1"/>
</dbReference>
<dbReference type="RefSeq" id="XP_032834972.1">
    <property type="nucleotide sequence ID" value="XM_032979081.1"/>
</dbReference>
<dbReference type="Pfam" id="PF21223">
    <property type="entry name" value="TPPII_Ig-like-1"/>
    <property type="match status" value="1"/>
</dbReference>
<dbReference type="CTD" id="7174"/>
<dbReference type="InterPro" id="IPR000209">
    <property type="entry name" value="Peptidase_S8/S53_dom"/>
</dbReference>
<sequence length="692" mass="73692">MATDEAFEEFPLQGLLPKRETGAASFLAQYPEHDGRGVLIAILDTGVDPGAPGLQVTSDGRPKIIDIIDATGSGDVDTSTVVRPCRGTIQGLSGRTLKVPDSWVNPTGLYHIGVKQGYELFPKPLRERIQKERREQLWDAPHRRAVSLASRELDAFTTTTTTTTATTAAAGAGAAAGTGGGAGTGSSSSSSQQTVVSPSGALSEAERLRREELQCRVELLATLDKRYWDAGPVYDCLVWHDGTTWRVCVDTSERGELCECSVLRCYREQQEHASLSRAAMLNYSVSVYQDGDLLTIVTNSGAHGTHVASIAAGFFPEEPERSGVAPGAQILAIKIGDSRLNTMETGTALIRAMIEVMNHKCDLVNYSYGEAAHWPNAGRVCEVITEAVNKHGVVFVSSAGNNGPCLSTVGSPGGTLPSVIGVGAYVSPDMMVAEYSLREKLPGNQYTWSSRGPCVDGSLGVCVSAPGGAIAAVPNWTLRGTQLMNGTSMSSPNACGGIALILSGLKSLGVPYSPHSVRRALENSAVRLGDIEVFAQGHGLIQVDRAFDLLVASAGSPCALLRFSASVGSLRGVYLREAEQLGSAHEYGVSIEPTFPEGTDNEVKIGLQLHLALACSAPWARCPSHLELMNQARHVSLQVDPRGLPEGLHHTELCAYNIASPQMGPLVRFPITVIVPTRYAEHHTLTMWVSVW</sequence>
<evidence type="ECO:0000259" key="14">
    <source>
        <dbReference type="Pfam" id="PF21223"/>
    </source>
</evidence>
<evidence type="ECO:0000256" key="5">
    <source>
        <dbReference type="ARBA" id="ARBA00022438"/>
    </source>
</evidence>
<dbReference type="Gene3D" id="3.40.50.200">
    <property type="entry name" value="Peptidase S8/S53 domain"/>
    <property type="match status" value="1"/>
</dbReference>
<dbReference type="PRINTS" id="PR00723">
    <property type="entry name" value="SUBTILISIN"/>
</dbReference>
<dbReference type="InterPro" id="IPR022398">
    <property type="entry name" value="Peptidase_S8_His-AS"/>
</dbReference>
<dbReference type="FunFam" id="3.40.50.200:FF:000009">
    <property type="entry name" value="tripeptidyl-peptidase 2 isoform X1"/>
    <property type="match status" value="1"/>
</dbReference>
<dbReference type="PROSITE" id="PS00137">
    <property type="entry name" value="SUBTILASE_HIS"/>
    <property type="match status" value="1"/>
</dbReference>
<evidence type="ECO:0000313" key="16">
    <source>
        <dbReference type="RefSeq" id="XP_032834972.1"/>
    </source>
</evidence>
<dbReference type="InterPro" id="IPR046940">
    <property type="entry name" value="TPPII_Ig-like_sf"/>
</dbReference>
<keyword evidence="6 11" id="KW-0645">Protease</keyword>
<evidence type="ECO:0000256" key="11">
    <source>
        <dbReference type="PROSITE-ProRule" id="PRU01240"/>
    </source>
</evidence>
<feature type="domain" description="Tripeptidyl-peptidase II first Ig-like" evidence="14">
    <location>
        <begin position="561"/>
        <end position="674"/>
    </location>
</feature>
<feature type="compositionally biased region" description="Gly residues" evidence="12">
    <location>
        <begin position="174"/>
        <end position="184"/>
    </location>
</feature>
<comment type="similarity">
    <text evidence="2 11">Belongs to the peptidase S8 family.</text>
</comment>
<dbReference type="Pfam" id="PF00082">
    <property type="entry name" value="Peptidase_S8"/>
    <property type="match status" value="1"/>
</dbReference>
<evidence type="ECO:0000256" key="3">
    <source>
        <dbReference type="ARBA" id="ARBA00012462"/>
    </source>
</evidence>
<evidence type="ECO:0000313" key="15">
    <source>
        <dbReference type="Proteomes" id="UP001318040"/>
    </source>
</evidence>
<evidence type="ECO:0000256" key="4">
    <source>
        <dbReference type="ARBA" id="ARBA00020244"/>
    </source>
</evidence>
<evidence type="ECO:0000256" key="10">
    <source>
        <dbReference type="ARBA" id="ARBA00075739"/>
    </source>
</evidence>
<dbReference type="PROSITE" id="PS51892">
    <property type="entry name" value="SUBTILASE"/>
    <property type="match status" value="1"/>
</dbReference>
<name>A0AAJ7UET4_PETMA</name>
<reference evidence="16" key="1">
    <citation type="submission" date="2025-08" db="UniProtKB">
        <authorList>
            <consortium name="RefSeq"/>
        </authorList>
    </citation>
    <scope>IDENTIFICATION</scope>
    <source>
        <tissue evidence="16">Sperm</tissue>
    </source>
</reference>
<evidence type="ECO:0000256" key="2">
    <source>
        <dbReference type="ARBA" id="ARBA00011073"/>
    </source>
</evidence>
<feature type="domain" description="Peptidase S8/S53" evidence="13">
    <location>
        <begin position="35"/>
        <end position="539"/>
    </location>
</feature>
<dbReference type="PANTHER" id="PTHR43806">
    <property type="entry name" value="PEPTIDASE S8"/>
    <property type="match status" value="1"/>
</dbReference>
<dbReference type="GO" id="GO:0004252">
    <property type="term" value="F:serine-type endopeptidase activity"/>
    <property type="evidence" value="ECO:0007669"/>
    <property type="project" value="UniProtKB-UniRule"/>
</dbReference>
<keyword evidence="5" id="KW-0031">Aminopeptidase</keyword>